<proteinExistence type="predicted"/>
<sequence>MARQGYDNAHFETDIEEGMDVVEEFYANENSETDQVQAELKAKSKVKLHQAENFVQGI</sequence>
<dbReference type="AlphaFoldDB" id="A0A1R7QED0"/>
<accession>A0A1R7QED0</accession>
<evidence type="ECO:0000313" key="2">
    <source>
        <dbReference type="Proteomes" id="UP000196240"/>
    </source>
</evidence>
<name>A0A1R7QED0_ACIJO</name>
<protein>
    <submittedName>
        <fullName evidence="1">Uncharacterized protein</fullName>
    </submittedName>
</protein>
<dbReference type="Proteomes" id="UP000196240">
    <property type="component" value="Unassembled WGS sequence"/>
</dbReference>
<reference evidence="1 2" key="1">
    <citation type="submission" date="2017-02" db="EMBL/GenBank/DDBJ databases">
        <authorList>
            <person name="Peterson S.W."/>
        </authorList>
    </citation>
    <scope>NUCLEOTIDE SEQUENCE [LARGE SCALE GENOMIC DNA]</scope>
    <source>
        <strain evidence="1">C6</strain>
    </source>
</reference>
<evidence type="ECO:0000313" key="1">
    <source>
        <dbReference type="EMBL" id="SJX22615.1"/>
    </source>
</evidence>
<organism evidence="1 2">
    <name type="scientific">Acinetobacter johnsonii</name>
    <dbReference type="NCBI Taxonomy" id="40214"/>
    <lineage>
        <taxon>Bacteria</taxon>
        <taxon>Pseudomonadati</taxon>
        <taxon>Pseudomonadota</taxon>
        <taxon>Gammaproteobacteria</taxon>
        <taxon>Moraxellales</taxon>
        <taxon>Moraxellaceae</taxon>
        <taxon>Acinetobacter</taxon>
    </lineage>
</organism>
<dbReference type="EMBL" id="FUUY01000007">
    <property type="protein sequence ID" value="SJX22615.1"/>
    <property type="molecule type" value="Genomic_DNA"/>
</dbReference>
<gene>
    <name evidence="1" type="ORF">ACNJC6_02262</name>
</gene>